<dbReference type="SUPFAM" id="SSF53649">
    <property type="entry name" value="Alkaline phosphatase-like"/>
    <property type="match status" value="1"/>
</dbReference>
<keyword evidence="13" id="KW-0812">Transmembrane</keyword>
<feature type="region of interest" description="Disordered" evidence="12">
    <location>
        <begin position="1"/>
        <end position="21"/>
    </location>
</feature>
<dbReference type="EC" id="3.1.3.1" evidence="2 11"/>
<feature type="binding site" evidence="9">
    <location>
        <position position="201"/>
    </location>
    <ligand>
        <name>Mg(2+)</name>
        <dbReference type="ChEBI" id="CHEBI:18420"/>
    </ligand>
</feature>
<feature type="binding site" evidence="9">
    <location>
        <position position="390"/>
    </location>
    <ligand>
        <name>Zn(2+)</name>
        <dbReference type="ChEBI" id="CHEBI:29105"/>
        <label>2</label>
    </ligand>
</feature>
<protein>
    <recommendedName>
        <fullName evidence="2 11">Alkaline phosphatase</fullName>
        <ecNumber evidence="2 11">3.1.3.1</ecNumber>
    </recommendedName>
</protein>
<evidence type="ECO:0000256" key="7">
    <source>
        <dbReference type="ARBA" id="ARBA00022842"/>
    </source>
</evidence>
<keyword evidence="7 9" id="KW-0460">Magnesium</keyword>
<keyword evidence="6 9" id="KW-0862">Zinc</keyword>
<dbReference type="InterPro" id="IPR017850">
    <property type="entry name" value="Alkaline_phosphatase_core_sf"/>
</dbReference>
<evidence type="ECO:0000256" key="3">
    <source>
        <dbReference type="ARBA" id="ARBA00022553"/>
    </source>
</evidence>
<keyword evidence="15" id="KW-1185">Reference proteome</keyword>
<feature type="binding site" evidence="9">
    <location>
        <position position="102"/>
    </location>
    <ligand>
        <name>Mg(2+)</name>
        <dbReference type="ChEBI" id="CHEBI:18420"/>
    </ligand>
</feature>
<feature type="active site" description="Phosphoserine intermediate" evidence="8">
    <location>
        <position position="150"/>
    </location>
</feature>
<accession>A0AAV9V7J1</accession>
<dbReference type="EMBL" id="JAVHNQ010000002">
    <property type="protein sequence ID" value="KAK6354872.1"/>
    <property type="molecule type" value="Genomic_DNA"/>
</dbReference>
<dbReference type="SMART" id="SM00098">
    <property type="entry name" value="alkPPc"/>
    <property type="match status" value="1"/>
</dbReference>
<dbReference type="Gene3D" id="1.10.60.40">
    <property type="match status" value="1"/>
</dbReference>
<evidence type="ECO:0000256" key="8">
    <source>
        <dbReference type="PIRSR" id="PIRSR601952-1"/>
    </source>
</evidence>
<sequence length="594" mass="65092">MAQSGLLSPAPNAGYQSDDPGVEEALLTGEHVDRKDSGNRVKGVIRRWKNPIITLWAAIATIIILVIGVLYVRSHPDGDKSDSDAPHKAIRPKRNLIFMVSDGMGPTSLSLTRSWRQFTENLPIDDVLTLDKHFIGSSRTRSSNSLVTDSAAGATAFSCGMKSYNGAISMLPDGSPCGTVLEAAKAAGFMTGLVVTTSITDATPACFNAHVNMRWEQDRIAEQQIGDYPLGRVTDIMLGGGYCHFLPNTTQGSCREDNRDLVKEAKANKIGFIHKLNDFHLLKKGKNVKLPLFGLFASTDIPYEIDRKDDEYPSLAAMAETAITALERATKDSDKGYFLMIEGSRIDHTGHGNDPAAQVREVRAYDQTFEVVLRKIKASKTETVVISTSDHETGGLSAARQLNESYPSYLWYPGVLANATRSSEFLSNALTEFSMTDKSDVASYLRKELFPLAGITDAGNEEIVKLVRYKLANMPTAYIWADMISRRAQIGWSTHGHSAVDVNIYGYPPERVQKLWGNHENTDVGKFLRNYLNVDVDAVTKKLRGTADASWIGRTLPEILEDAHKSMGVGGAVGEVTVSGLNDYQGVHKRACMH</sequence>
<keyword evidence="3" id="KW-0597">Phosphoprotein</keyword>
<dbReference type="GO" id="GO:0004035">
    <property type="term" value="F:alkaline phosphatase activity"/>
    <property type="evidence" value="ECO:0007669"/>
    <property type="project" value="UniProtKB-EC"/>
</dbReference>
<dbReference type="PANTHER" id="PTHR11596:SF5">
    <property type="entry name" value="ALKALINE PHOSPHATASE"/>
    <property type="match status" value="1"/>
</dbReference>
<feature type="binding site" evidence="9">
    <location>
        <position position="347"/>
    </location>
    <ligand>
        <name>Zn(2+)</name>
        <dbReference type="ChEBI" id="CHEBI:29105"/>
        <label>2</label>
    </ligand>
</feature>
<proteinExistence type="inferred from homology"/>
<dbReference type="InterPro" id="IPR001952">
    <property type="entry name" value="Alkaline_phosphatase"/>
</dbReference>
<feature type="binding site" evidence="9">
    <location>
        <position position="102"/>
    </location>
    <ligand>
        <name>Zn(2+)</name>
        <dbReference type="ChEBI" id="CHEBI:29105"/>
        <label>2</label>
    </ligand>
</feature>
<dbReference type="Gene3D" id="3.40.720.10">
    <property type="entry name" value="Alkaline Phosphatase, subunit A"/>
    <property type="match status" value="1"/>
</dbReference>
<dbReference type="PANTHER" id="PTHR11596">
    <property type="entry name" value="ALKALINE PHOSPHATASE"/>
    <property type="match status" value="1"/>
</dbReference>
<feature type="binding site" evidence="9">
    <location>
        <position position="497"/>
    </location>
    <ligand>
        <name>Zn(2+)</name>
        <dbReference type="ChEBI" id="CHEBI:29105"/>
        <label>2</label>
    </ligand>
</feature>
<name>A0AAV9V7J1_9PEZI</name>
<dbReference type="Proteomes" id="UP001375240">
    <property type="component" value="Unassembled WGS sequence"/>
</dbReference>
<evidence type="ECO:0000256" key="4">
    <source>
        <dbReference type="ARBA" id="ARBA00022723"/>
    </source>
</evidence>
<comment type="cofactor">
    <cofactor evidence="9">
        <name>Zn(2+)</name>
        <dbReference type="ChEBI" id="CHEBI:29105"/>
    </cofactor>
    <text evidence="9">Binds 2 Zn(2+) ions.</text>
</comment>
<evidence type="ECO:0000256" key="13">
    <source>
        <dbReference type="SAM" id="Phobius"/>
    </source>
</evidence>
<organism evidence="14 15">
    <name type="scientific">Orbilia brochopaga</name>
    <dbReference type="NCBI Taxonomy" id="3140254"/>
    <lineage>
        <taxon>Eukaryota</taxon>
        <taxon>Fungi</taxon>
        <taxon>Dikarya</taxon>
        <taxon>Ascomycota</taxon>
        <taxon>Pezizomycotina</taxon>
        <taxon>Orbiliomycetes</taxon>
        <taxon>Orbiliales</taxon>
        <taxon>Orbiliaceae</taxon>
        <taxon>Orbilia</taxon>
    </lineage>
</organism>
<evidence type="ECO:0000256" key="1">
    <source>
        <dbReference type="ARBA" id="ARBA00005984"/>
    </source>
</evidence>
<dbReference type="GO" id="GO:0000329">
    <property type="term" value="C:fungal-type vacuole membrane"/>
    <property type="evidence" value="ECO:0007669"/>
    <property type="project" value="TreeGrafter"/>
</dbReference>
<evidence type="ECO:0000256" key="6">
    <source>
        <dbReference type="ARBA" id="ARBA00022833"/>
    </source>
</evidence>
<dbReference type="GO" id="GO:0046872">
    <property type="term" value="F:metal ion binding"/>
    <property type="evidence" value="ECO:0007669"/>
    <property type="project" value="UniProtKB-KW"/>
</dbReference>
<feature type="binding site" evidence="9">
    <location>
        <position position="351"/>
    </location>
    <ligand>
        <name>Zn(2+)</name>
        <dbReference type="ChEBI" id="CHEBI:29105"/>
        <label>2</label>
    </ligand>
</feature>
<dbReference type="PRINTS" id="PR00113">
    <property type="entry name" value="ALKPHPHTASE"/>
</dbReference>
<comment type="caution">
    <text evidence="14">The sequence shown here is derived from an EMBL/GenBank/DDBJ whole genome shotgun (WGS) entry which is preliminary data.</text>
</comment>
<dbReference type="PROSITE" id="PS00123">
    <property type="entry name" value="ALKALINE_PHOSPHATASE"/>
    <property type="match status" value="1"/>
</dbReference>
<feature type="transmembrane region" description="Helical" evidence="13">
    <location>
        <begin position="52"/>
        <end position="72"/>
    </location>
</feature>
<evidence type="ECO:0000256" key="11">
    <source>
        <dbReference type="RuleBase" id="RU003947"/>
    </source>
</evidence>
<comment type="similarity">
    <text evidence="1 10">Belongs to the alkaline phosphatase family.</text>
</comment>
<keyword evidence="5 11" id="KW-0378">Hydrolase</keyword>
<evidence type="ECO:0000256" key="12">
    <source>
        <dbReference type="SAM" id="MobiDB-lite"/>
    </source>
</evidence>
<evidence type="ECO:0000256" key="9">
    <source>
        <dbReference type="PIRSR" id="PIRSR601952-2"/>
    </source>
</evidence>
<keyword evidence="4 9" id="KW-0479">Metal-binding</keyword>
<keyword evidence="13" id="KW-0472">Membrane</keyword>
<feature type="binding site" evidence="9">
    <location>
        <position position="342"/>
    </location>
    <ligand>
        <name>Mg(2+)</name>
        <dbReference type="ChEBI" id="CHEBI:18420"/>
    </ligand>
</feature>
<feature type="binding site" evidence="9">
    <location>
        <position position="391"/>
    </location>
    <ligand>
        <name>Zn(2+)</name>
        <dbReference type="ChEBI" id="CHEBI:29105"/>
        <label>2</label>
    </ligand>
</feature>
<dbReference type="Pfam" id="PF00245">
    <property type="entry name" value="Alk_phosphatase"/>
    <property type="match status" value="1"/>
</dbReference>
<dbReference type="AlphaFoldDB" id="A0AAV9V7J1"/>
<comment type="cofactor">
    <cofactor evidence="9">
        <name>Mg(2+)</name>
        <dbReference type="ChEBI" id="CHEBI:18420"/>
    </cofactor>
    <text evidence="9">Binds 1 Mg(2+) ion.</text>
</comment>
<reference evidence="14 15" key="1">
    <citation type="submission" date="2019-10" db="EMBL/GenBank/DDBJ databases">
        <authorList>
            <person name="Palmer J.M."/>
        </authorList>
    </citation>
    <scope>NUCLEOTIDE SEQUENCE [LARGE SCALE GENOMIC DNA]</scope>
    <source>
        <strain evidence="14 15">TWF696</strain>
    </source>
</reference>
<keyword evidence="13" id="KW-1133">Transmembrane helix</keyword>
<evidence type="ECO:0000313" key="14">
    <source>
        <dbReference type="EMBL" id="KAK6354872.1"/>
    </source>
</evidence>
<dbReference type="InterPro" id="IPR018299">
    <property type="entry name" value="Alkaline_phosphatase_AS"/>
</dbReference>
<comment type="catalytic activity">
    <reaction evidence="11">
        <text>a phosphate monoester + H2O = an alcohol + phosphate</text>
        <dbReference type="Rhea" id="RHEA:15017"/>
        <dbReference type="ChEBI" id="CHEBI:15377"/>
        <dbReference type="ChEBI" id="CHEBI:30879"/>
        <dbReference type="ChEBI" id="CHEBI:43474"/>
        <dbReference type="ChEBI" id="CHEBI:67140"/>
        <dbReference type="EC" id="3.1.3.1"/>
    </reaction>
</comment>
<feature type="binding site" evidence="9">
    <location>
        <position position="203"/>
    </location>
    <ligand>
        <name>Mg(2+)</name>
        <dbReference type="ChEBI" id="CHEBI:18420"/>
    </ligand>
</feature>
<evidence type="ECO:0000256" key="5">
    <source>
        <dbReference type="ARBA" id="ARBA00022801"/>
    </source>
</evidence>
<gene>
    <name evidence="14" type="ORF">TWF696_004003</name>
</gene>
<dbReference type="CDD" id="cd16012">
    <property type="entry name" value="ALP"/>
    <property type="match status" value="1"/>
</dbReference>
<dbReference type="FunFam" id="3.40.720.10:FF:000063">
    <property type="entry name" value="Alkaline phosphatase"/>
    <property type="match status" value="1"/>
</dbReference>
<evidence type="ECO:0000313" key="15">
    <source>
        <dbReference type="Proteomes" id="UP001375240"/>
    </source>
</evidence>
<evidence type="ECO:0000256" key="10">
    <source>
        <dbReference type="RuleBase" id="RU003946"/>
    </source>
</evidence>
<evidence type="ECO:0000256" key="2">
    <source>
        <dbReference type="ARBA" id="ARBA00012647"/>
    </source>
</evidence>